<dbReference type="Pfam" id="PF13280">
    <property type="entry name" value="WYL"/>
    <property type="match status" value="1"/>
</dbReference>
<sequence>MSSRKSERLINLTIALLATKRFLTKSEILRTVEGYEGSSEAKDRMFERDKDDLRSLGISIEVASVDPLFEDEPGYRIRHENYSLNLKDLNGQDIALLSLAAKAWQEASLGSAAQSALIKLNSLGINSDYQSIPSLSPKIFVDSPHFLPLLDAISERNSISFQYLTQSAQYEVRKVNPMGIGNRFGHWYLVGFDIERDSLRTFRLDRIGTELTVGKKSFVFEIPADFSASGYLDISLERPTDMAVILIRKGKGHDLRVRAESITEGDDFDTCVIPYPYLQTFLNLLLWHGDDVIVESPAHLKESIIATLRKLVLIHE</sequence>
<proteinExistence type="predicted"/>
<dbReference type="EMBL" id="CAFBQL010000002">
    <property type="protein sequence ID" value="CAB5055488.1"/>
    <property type="molecule type" value="Genomic_DNA"/>
</dbReference>
<accession>A0A6J7TU18</accession>
<organism evidence="6">
    <name type="scientific">freshwater metagenome</name>
    <dbReference type="NCBI Taxonomy" id="449393"/>
    <lineage>
        <taxon>unclassified sequences</taxon>
        <taxon>metagenomes</taxon>
        <taxon>ecological metagenomes</taxon>
    </lineage>
</organism>
<dbReference type="InterPro" id="IPR057727">
    <property type="entry name" value="WCX_dom"/>
</dbReference>
<evidence type="ECO:0000259" key="2">
    <source>
        <dbReference type="Pfam" id="PF25583"/>
    </source>
</evidence>
<dbReference type="EMBL" id="CAEZWT010000056">
    <property type="protein sequence ID" value="CAB4673388.1"/>
    <property type="molecule type" value="Genomic_DNA"/>
</dbReference>
<evidence type="ECO:0000259" key="1">
    <source>
        <dbReference type="Pfam" id="PF13280"/>
    </source>
</evidence>
<reference evidence="6" key="1">
    <citation type="submission" date="2020-05" db="EMBL/GenBank/DDBJ databases">
        <authorList>
            <person name="Chiriac C."/>
            <person name="Salcher M."/>
            <person name="Ghai R."/>
            <person name="Kavagutti S V."/>
        </authorList>
    </citation>
    <scope>NUCLEOTIDE SEQUENCE</scope>
</reference>
<feature type="domain" description="WCX" evidence="2">
    <location>
        <begin position="243"/>
        <end position="311"/>
    </location>
</feature>
<dbReference type="PANTHER" id="PTHR34580:SF3">
    <property type="entry name" value="PROTEIN PAFB"/>
    <property type="match status" value="1"/>
</dbReference>
<evidence type="ECO:0000313" key="3">
    <source>
        <dbReference type="EMBL" id="CAB4673388.1"/>
    </source>
</evidence>
<dbReference type="EMBL" id="CAFBLE010000019">
    <property type="protein sequence ID" value="CAB4877110.1"/>
    <property type="molecule type" value="Genomic_DNA"/>
</dbReference>
<dbReference type="InterPro" id="IPR051534">
    <property type="entry name" value="CBASS_pafABC_assoc_protein"/>
</dbReference>
<dbReference type="PANTHER" id="PTHR34580">
    <property type="match status" value="1"/>
</dbReference>
<dbReference type="PROSITE" id="PS52050">
    <property type="entry name" value="WYL"/>
    <property type="match status" value="1"/>
</dbReference>
<protein>
    <submittedName>
        <fullName evidence="6">Unannotated protein</fullName>
    </submittedName>
</protein>
<feature type="domain" description="WYL" evidence="1">
    <location>
        <begin position="145"/>
        <end position="207"/>
    </location>
</feature>
<dbReference type="EMBL" id="CAFBMV010000001">
    <property type="protein sequence ID" value="CAB4911284.1"/>
    <property type="molecule type" value="Genomic_DNA"/>
</dbReference>
<name>A0A6J7TU18_9ZZZZ</name>
<dbReference type="InterPro" id="IPR026881">
    <property type="entry name" value="WYL_dom"/>
</dbReference>
<dbReference type="AlphaFoldDB" id="A0A6J7TU18"/>
<gene>
    <name evidence="3" type="ORF">UFOPK2289_01268</name>
    <name evidence="4" type="ORF">UFOPK3346_01402</name>
    <name evidence="5" type="ORF">UFOPK3670_00038</name>
    <name evidence="6" type="ORF">UFOPK4308_00459</name>
</gene>
<evidence type="ECO:0000313" key="4">
    <source>
        <dbReference type="EMBL" id="CAB4877110.1"/>
    </source>
</evidence>
<evidence type="ECO:0000313" key="5">
    <source>
        <dbReference type="EMBL" id="CAB4911284.1"/>
    </source>
</evidence>
<dbReference type="Pfam" id="PF25583">
    <property type="entry name" value="WCX"/>
    <property type="match status" value="1"/>
</dbReference>
<evidence type="ECO:0000313" key="6">
    <source>
        <dbReference type="EMBL" id="CAB5055488.1"/>
    </source>
</evidence>